<dbReference type="AlphaFoldDB" id="A0A261A0J4"/>
<comment type="caution">
    <text evidence="2">The sequence shown here is derived from an EMBL/GenBank/DDBJ whole genome shotgun (WGS) entry which is preliminary data.</text>
</comment>
<dbReference type="EMBL" id="WUAV01000006">
    <property type="protein sequence ID" value="KAF1749787.1"/>
    <property type="molecule type" value="Genomic_DNA"/>
</dbReference>
<sequence length="125" mass="14807">MPKIQNALKPKMSQTTPFKPIQQGTWKENHQKYMTEKAKGVTMPTDEAAQLKPLFMFDDPTFVLQMCFTCRKLNRNIDVVQVNEEYQQFPLSLCKICCANFNIQRRNKFFNHDLLVFKRENNIED</sequence>
<name>A0A261A0J4_CAERE</name>
<accession>A0A261A0J4</accession>
<feature type="non-terminal residue" evidence="2">
    <location>
        <position position="1"/>
    </location>
</feature>
<dbReference type="Proteomes" id="UP000483820">
    <property type="component" value="Chromosome X"/>
</dbReference>
<keyword evidence="3" id="KW-1185">Reference proteome</keyword>
<reference evidence="2" key="2">
    <citation type="submission" date="2017-08" db="EMBL/GenBank/DDBJ databases">
        <authorList>
            <person name="de Groot N.N."/>
        </authorList>
    </citation>
    <scope>NUCLEOTIDE SEQUENCE [LARGE SCALE GENOMIC DNA]</scope>
    <source>
        <strain evidence="2">PX439</strain>
    </source>
</reference>
<dbReference type="Proteomes" id="UP000216624">
    <property type="component" value="Unassembled WGS sequence"/>
</dbReference>
<proteinExistence type="predicted"/>
<reference evidence="3" key="1">
    <citation type="submission" date="2017-08" db="EMBL/GenBank/DDBJ databases">
        <authorList>
            <person name="Fierst J.L."/>
        </authorList>
    </citation>
    <scope>NUCLEOTIDE SEQUENCE [LARGE SCALE GENOMIC DNA]</scope>
    <source>
        <strain evidence="3">PX439</strain>
    </source>
</reference>
<dbReference type="EMBL" id="NMWX01000025">
    <property type="protein sequence ID" value="OZF91029.1"/>
    <property type="molecule type" value="Genomic_DNA"/>
</dbReference>
<gene>
    <name evidence="2" type="ORF">FL82_21355</name>
    <name evidence="1" type="ORF">GCK72_026256</name>
</gene>
<protein>
    <submittedName>
        <fullName evidence="2">Uncharacterized protein</fullName>
    </submittedName>
</protein>
<evidence type="ECO:0000313" key="3">
    <source>
        <dbReference type="Proteomes" id="UP000216624"/>
    </source>
</evidence>
<evidence type="ECO:0000313" key="1">
    <source>
        <dbReference type="EMBL" id="KAF1749787.1"/>
    </source>
</evidence>
<reference evidence="1 4" key="3">
    <citation type="submission" date="2019-12" db="EMBL/GenBank/DDBJ databases">
        <title>Chromosome-level assembly of the Caenorhabditis remanei genome.</title>
        <authorList>
            <person name="Teterina A.A."/>
            <person name="Willis J.H."/>
            <person name="Phillips P.C."/>
        </authorList>
    </citation>
    <scope>NUCLEOTIDE SEQUENCE [LARGE SCALE GENOMIC DNA]</scope>
    <source>
        <strain evidence="1 4">PX506</strain>
        <tissue evidence="1">Whole organism</tissue>
    </source>
</reference>
<evidence type="ECO:0000313" key="4">
    <source>
        <dbReference type="Proteomes" id="UP000483820"/>
    </source>
</evidence>
<evidence type="ECO:0000313" key="2">
    <source>
        <dbReference type="EMBL" id="OZF91029.1"/>
    </source>
</evidence>
<organism evidence="2 3">
    <name type="scientific">Caenorhabditis remanei</name>
    <name type="common">Caenorhabditis vulgaris</name>
    <dbReference type="NCBI Taxonomy" id="31234"/>
    <lineage>
        <taxon>Eukaryota</taxon>
        <taxon>Metazoa</taxon>
        <taxon>Ecdysozoa</taxon>
        <taxon>Nematoda</taxon>
        <taxon>Chromadorea</taxon>
        <taxon>Rhabditida</taxon>
        <taxon>Rhabditina</taxon>
        <taxon>Rhabditomorpha</taxon>
        <taxon>Rhabditoidea</taxon>
        <taxon>Rhabditidae</taxon>
        <taxon>Peloderinae</taxon>
        <taxon>Caenorhabditis</taxon>
    </lineage>
</organism>